<keyword evidence="2" id="KW-0813">Transport</keyword>
<evidence type="ECO:0000256" key="2">
    <source>
        <dbReference type="ARBA" id="ARBA00022448"/>
    </source>
</evidence>
<protein>
    <submittedName>
        <fullName evidence="8">Putative membrane transporter protein YfcA</fullName>
    </submittedName>
</protein>
<evidence type="ECO:0000256" key="7">
    <source>
        <dbReference type="SAM" id="Phobius"/>
    </source>
</evidence>
<evidence type="ECO:0000256" key="5">
    <source>
        <dbReference type="ARBA" id="ARBA00022989"/>
    </source>
</evidence>
<evidence type="ECO:0000313" key="8">
    <source>
        <dbReference type="EMBL" id="QEA07301.1"/>
    </source>
</evidence>
<keyword evidence="3" id="KW-1003">Cell membrane</keyword>
<evidence type="ECO:0000256" key="1">
    <source>
        <dbReference type="ARBA" id="ARBA00004651"/>
    </source>
</evidence>
<feature type="transmembrane region" description="Helical" evidence="7">
    <location>
        <begin position="159"/>
        <end position="178"/>
    </location>
</feature>
<keyword evidence="4 7" id="KW-0812">Transmembrane</keyword>
<feature type="transmembrane region" description="Helical" evidence="7">
    <location>
        <begin position="232"/>
        <end position="250"/>
    </location>
</feature>
<accession>A0A5B8RF86</accession>
<dbReference type="PANTHER" id="PTHR30269">
    <property type="entry name" value="TRANSMEMBRANE PROTEIN YFCA"/>
    <property type="match status" value="1"/>
</dbReference>
<dbReference type="PANTHER" id="PTHR30269:SF0">
    <property type="entry name" value="MEMBRANE TRANSPORTER PROTEIN YFCA-RELATED"/>
    <property type="match status" value="1"/>
</dbReference>
<dbReference type="AlphaFoldDB" id="A0A5B8RF86"/>
<feature type="transmembrane region" description="Helical" evidence="7">
    <location>
        <begin position="12"/>
        <end position="39"/>
    </location>
</feature>
<comment type="subcellular location">
    <subcellularLocation>
        <location evidence="1">Cell membrane</location>
        <topology evidence="1">Multi-pass membrane protein</topology>
    </subcellularLocation>
</comment>
<keyword evidence="5 7" id="KW-1133">Transmembrane helix</keyword>
<dbReference type="InterPro" id="IPR052017">
    <property type="entry name" value="TSUP"/>
</dbReference>
<evidence type="ECO:0000256" key="3">
    <source>
        <dbReference type="ARBA" id="ARBA00022475"/>
    </source>
</evidence>
<reference evidence="8" key="1">
    <citation type="submission" date="2019-06" db="EMBL/GenBank/DDBJ databases">
        <authorList>
            <person name="Murdoch R.W."/>
            <person name="Fathepure B."/>
        </authorList>
    </citation>
    <scope>NUCLEOTIDE SEQUENCE</scope>
</reference>
<feature type="transmembrane region" description="Helical" evidence="7">
    <location>
        <begin position="77"/>
        <end position="96"/>
    </location>
</feature>
<organism evidence="8">
    <name type="scientific">uncultured organism</name>
    <dbReference type="NCBI Taxonomy" id="155900"/>
    <lineage>
        <taxon>unclassified sequences</taxon>
        <taxon>environmental samples</taxon>
    </lineage>
</organism>
<sequence length="254" mass="26323">MEWAVAPEFYLLLAAVGFAAGWLDAIAGGGGLIALPALLLSGVPPLNALATNKLQGTMGAFTAAASYVRQGWVDLSWARGLIVASFVGAGAGTLLVQYMDNDVVERLLPLLLVVMVLYFAFSPRLGDLESEPRMGRLGYGLTAAPAIGFYDGFFGPGTGSFFTASAVALLGASARRAVALTKVLNVTSNIASMILFISGGYVLWGVGAAMIVGQLAGAVLGARMAIRGGVALIRPLVVLVCLAMLARIVWARFL</sequence>
<evidence type="ECO:0000256" key="4">
    <source>
        <dbReference type="ARBA" id="ARBA00022692"/>
    </source>
</evidence>
<gene>
    <name evidence="8" type="primary">yfcA</name>
    <name evidence="8" type="ORF">KBTEX_03650</name>
</gene>
<dbReference type="GO" id="GO:0005886">
    <property type="term" value="C:plasma membrane"/>
    <property type="evidence" value="ECO:0007669"/>
    <property type="project" value="UniProtKB-SubCell"/>
</dbReference>
<evidence type="ECO:0000256" key="6">
    <source>
        <dbReference type="ARBA" id="ARBA00023136"/>
    </source>
</evidence>
<dbReference type="InterPro" id="IPR002781">
    <property type="entry name" value="TM_pro_TauE-like"/>
</dbReference>
<proteinExistence type="predicted"/>
<dbReference type="EMBL" id="MN079227">
    <property type="protein sequence ID" value="QEA07301.1"/>
    <property type="molecule type" value="Genomic_DNA"/>
</dbReference>
<name>A0A5B8RF86_9ZZZZ</name>
<keyword evidence="6 7" id="KW-0472">Membrane</keyword>
<feature type="transmembrane region" description="Helical" evidence="7">
    <location>
        <begin position="190"/>
        <end position="212"/>
    </location>
</feature>
<dbReference type="Pfam" id="PF01925">
    <property type="entry name" value="TauE"/>
    <property type="match status" value="1"/>
</dbReference>
<feature type="transmembrane region" description="Helical" evidence="7">
    <location>
        <begin position="103"/>
        <end position="121"/>
    </location>
</feature>